<dbReference type="AlphaFoldDB" id="A0A1V9GCD6"/>
<dbReference type="InterPro" id="IPR052042">
    <property type="entry name" value="Tail_sheath_structural"/>
</dbReference>
<dbReference type="PANTHER" id="PTHR35861:SF1">
    <property type="entry name" value="PHAGE TAIL SHEATH PROTEIN"/>
    <property type="match status" value="1"/>
</dbReference>
<evidence type="ECO:0000259" key="2">
    <source>
        <dbReference type="Pfam" id="PF17482"/>
    </source>
</evidence>
<dbReference type="Proteomes" id="UP000192276">
    <property type="component" value="Unassembled WGS sequence"/>
</dbReference>
<accession>A0A1V9GCD6</accession>
<dbReference type="Gene3D" id="3.40.50.11780">
    <property type="match status" value="1"/>
</dbReference>
<proteinExistence type="inferred from homology"/>
<comment type="similarity">
    <text evidence="1">Belongs to the myoviridae tail sheath protein family.</text>
</comment>
<evidence type="ECO:0000313" key="3">
    <source>
        <dbReference type="EMBL" id="OQP68345.1"/>
    </source>
</evidence>
<feature type="domain" description="Tail sheath protein C-terminal" evidence="2">
    <location>
        <begin position="357"/>
        <end position="461"/>
    </location>
</feature>
<organism evidence="3 4">
    <name type="scientific">Niastella populi</name>
    <dbReference type="NCBI Taxonomy" id="550983"/>
    <lineage>
        <taxon>Bacteria</taxon>
        <taxon>Pseudomonadati</taxon>
        <taxon>Bacteroidota</taxon>
        <taxon>Chitinophagia</taxon>
        <taxon>Chitinophagales</taxon>
        <taxon>Chitinophagaceae</taxon>
        <taxon>Niastella</taxon>
    </lineage>
</organism>
<comment type="caution">
    <text evidence="3">The sequence shown here is derived from an EMBL/GenBank/DDBJ whole genome shotgun (WGS) entry which is preliminary data.</text>
</comment>
<protein>
    <submittedName>
        <fullName evidence="3">Phage tail protein</fullName>
    </submittedName>
</protein>
<evidence type="ECO:0000256" key="1">
    <source>
        <dbReference type="ARBA" id="ARBA00008005"/>
    </source>
</evidence>
<dbReference type="STRING" id="550983.A4R26_00615"/>
<dbReference type="InterPro" id="IPR020287">
    <property type="entry name" value="Tail_sheath_C"/>
</dbReference>
<reference evidence="3" key="1">
    <citation type="submission" date="2016-04" db="EMBL/GenBank/DDBJ databases">
        <authorList>
            <person name="Evans L.H."/>
            <person name="Alamgir A."/>
            <person name="Owens N."/>
            <person name="Weber N.D."/>
            <person name="Virtaneva K."/>
            <person name="Barbian K."/>
            <person name="Babar A."/>
            <person name="Rosenke K."/>
        </authorList>
    </citation>
    <scope>NUCLEOTIDE SEQUENCE [LARGE SCALE GENOMIC DNA]</scope>
    <source>
        <strain evidence="3">CCTCC AB 208238</strain>
    </source>
</reference>
<keyword evidence="4" id="KW-1185">Reference proteome</keyword>
<dbReference type="RefSeq" id="WP_081158594.1">
    <property type="nucleotide sequence ID" value="NZ_LWBP01000001.1"/>
</dbReference>
<sequence length="469" mass="52817">MQEYKTPGVYIEEIPKLPPSIASVETAIPAFIGYTQIARLKEDNDLLLKPKRISSMLEYEQYFGFPEPETTITVNIDTTNPSRIDVQGKVTTPSKYLMYYSLQMFFINGGGPCYIVSVGDYSGGGVIDLATLQNGLDEIEKENEVTLILFPDSMNMSSLGDYCTLHQEAMDQCFELQDRFTVMDVWLDADPTVDNITEFRNTIAGDINRFKYGAVYYPRIYTRLDYYYKVPGTVNDNDASVTITGIGGVANLDELKSFNNAYYFMAKNAINQIELLLPASSAVVGKYAVTDNSRGVWKAPANVSIDYASRPEVIVTNKMQETLNVDTTAGKSINVIRSFTGISPALIWGARTLAGNDNEWRYISVRRFFNMVEESTKNATQQFVFEPNDRNTWVRVKSMIENYLTQQWKAGALMGASTKEAFFVHVGLGETMTELDIWEGRMIVEIGMAVVRPAEFIILRFMHKMLAES</sequence>
<dbReference type="Pfam" id="PF17482">
    <property type="entry name" value="Phage_sheath_1C"/>
    <property type="match status" value="1"/>
</dbReference>
<gene>
    <name evidence="3" type="ORF">A4R26_00615</name>
</gene>
<dbReference type="EMBL" id="LWBP01000001">
    <property type="protein sequence ID" value="OQP68345.1"/>
    <property type="molecule type" value="Genomic_DNA"/>
</dbReference>
<evidence type="ECO:0000313" key="4">
    <source>
        <dbReference type="Proteomes" id="UP000192276"/>
    </source>
</evidence>
<name>A0A1V9GCD6_9BACT</name>
<dbReference type="PANTHER" id="PTHR35861">
    <property type="match status" value="1"/>
</dbReference>